<dbReference type="SUPFAM" id="SSF54909">
    <property type="entry name" value="Dimeric alpha+beta barrel"/>
    <property type="match status" value="1"/>
</dbReference>
<evidence type="ECO:0000259" key="1">
    <source>
        <dbReference type="Pfam" id="PF07045"/>
    </source>
</evidence>
<organism evidence="2 3">
    <name type="scientific">Paractinoplanes atraurantiacus</name>
    <dbReference type="NCBI Taxonomy" id="1036182"/>
    <lineage>
        <taxon>Bacteria</taxon>
        <taxon>Bacillati</taxon>
        <taxon>Actinomycetota</taxon>
        <taxon>Actinomycetes</taxon>
        <taxon>Micromonosporales</taxon>
        <taxon>Micromonosporaceae</taxon>
        <taxon>Paractinoplanes</taxon>
    </lineage>
</organism>
<dbReference type="InterPro" id="IPR011008">
    <property type="entry name" value="Dimeric_a/b-barrel"/>
</dbReference>
<proteinExistence type="predicted"/>
<dbReference type="AlphaFoldDB" id="A0A285GQD0"/>
<dbReference type="EMBL" id="OBDY01000002">
    <property type="protein sequence ID" value="SNY25434.1"/>
    <property type="molecule type" value="Genomic_DNA"/>
</dbReference>
<accession>A0A285GQD0</accession>
<dbReference type="PANTHER" id="PTHR40257:SF1">
    <property type="entry name" value="DUF1330 DOMAIN-CONTAINING PROTEIN"/>
    <property type="match status" value="1"/>
</dbReference>
<evidence type="ECO:0000313" key="2">
    <source>
        <dbReference type="EMBL" id="SNY25434.1"/>
    </source>
</evidence>
<evidence type="ECO:0000313" key="3">
    <source>
        <dbReference type="Proteomes" id="UP000219612"/>
    </source>
</evidence>
<dbReference type="RefSeq" id="WP_245922874.1">
    <property type="nucleotide sequence ID" value="NZ_OBDY01000002.1"/>
</dbReference>
<dbReference type="InterPro" id="IPR010753">
    <property type="entry name" value="DUF1330"/>
</dbReference>
<name>A0A285GQD0_9ACTN</name>
<dbReference type="Proteomes" id="UP000219612">
    <property type="component" value="Unassembled WGS sequence"/>
</dbReference>
<feature type="domain" description="DUF1330" evidence="1">
    <location>
        <begin position="35"/>
        <end position="111"/>
    </location>
</feature>
<keyword evidence="3" id="KW-1185">Reference proteome</keyword>
<gene>
    <name evidence="2" type="ORF">SAMN05421748_102338</name>
</gene>
<protein>
    <recommendedName>
        <fullName evidence="1">DUF1330 domain-containing protein</fullName>
    </recommendedName>
</protein>
<dbReference type="Pfam" id="PF07045">
    <property type="entry name" value="DUF1330"/>
    <property type="match status" value="1"/>
</dbReference>
<dbReference type="PANTHER" id="PTHR40257">
    <property type="match status" value="1"/>
</dbReference>
<reference evidence="2 3" key="1">
    <citation type="submission" date="2017-09" db="EMBL/GenBank/DDBJ databases">
        <authorList>
            <person name="Ehlers B."/>
            <person name="Leendertz F.H."/>
        </authorList>
    </citation>
    <scope>NUCLEOTIDE SEQUENCE [LARGE SCALE GENOMIC DNA]</scope>
    <source>
        <strain evidence="2 3">CGMCC 4.6857</strain>
    </source>
</reference>
<sequence>MEPAEQLPAGFLEDQPDRPVVMLNLLRFAEGGRTLYQQYTKAFGETLAGRYGIEVVYAGDGGDPLVTDSAEQWDAVLLVRYPDRHTFLRMIEDPDYRRIAHLRKQALRATVLQPTRQWGRLA</sequence>
<dbReference type="Gene3D" id="3.30.70.100">
    <property type="match status" value="1"/>
</dbReference>